<reference evidence="2 3" key="1">
    <citation type="journal article" date="2015" name="Mol. Biochem. Parasitol.">
        <title>Identification of polymorphic genes for use in assemblage B genotyping assays through comparative genomics of multiple assemblage B Giardia duodenalis isolates.</title>
        <authorList>
            <person name="Wielinga C."/>
            <person name="Thompson R.C."/>
            <person name="Monis P."/>
            <person name="Ryan U."/>
        </authorList>
    </citation>
    <scope>NUCLEOTIDE SEQUENCE [LARGE SCALE GENOMIC DNA]</scope>
    <source>
        <strain evidence="2 3">BAH15c1</strain>
    </source>
</reference>
<feature type="transmembrane region" description="Helical" evidence="1">
    <location>
        <begin position="96"/>
        <end position="117"/>
    </location>
</feature>
<dbReference type="Proteomes" id="UP000070089">
    <property type="component" value="Unassembled WGS sequence"/>
</dbReference>
<sequence length="699" mass="75836">MQSASFGGPLKIRAREGSLFVMELCLTCIAIVGALQSAVGIIAQSLPLAGISDYSSPIGSWIILWMAVANALCAFSVMFDLVTVTFFGDRISSPELILTTIISIAEISIAIFMLYVLRHASAAVIYLSTTTILCISILWMNAQSCLSHRPHNNLSAPPTTVSLLLESPIEISETNPSTKNEVDSSDALRELDSGYTGVACEAEDQPSLKQSKAEGVVDTTEQVKASRSPRLSFIARLAIVVIPLLLSLSVHAFLCSQAYLLLTLSSKTLTSRSVTLYSYINDTDQTGRYISSINLDIIRPPRGASSSYTCITIMLHDQGQDSTTLLPLVHSSSVADPNDCLYVLLDRPGYGSSSVGKYPLDLVTEAKIVNSVALLLAAEVAFDLRDSCQLTARYNSISEQYELLDARYIESCFSGQNISTELISQKARFTCVGHGSGTSVCLTWAKLVARAPNTLVVPVGTVVGIDYFPPHLVLEALFGTNTSATILQQEEGKLMAVKSVVAPLSLGSFMYDTGRYVEMQDYVMHLADTVPKVHAPEMDRFRKRTSLCTFSDGYSASISETAAYNSQTINLDEFTSQGIALPNTTLFLLVLSARGCTRGPSTVECSLFESDEERTEILARVVETLQLELLDTLTEVYSGLPSDLWSAPQNIARWLVKLPLQSRPLNKGVGGHVCAPARRSEELFGSGTFAAHNTKLVFR</sequence>
<evidence type="ECO:0000313" key="3">
    <source>
        <dbReference type="Proteomes" id="UP000070089"/>
    </source>
</evidence>
<evidence type="ECO:0000256" key="1">
    <source>
        <dbReference type="SAM" id="Phobius"/>
    </source>
</evidence>
<accession>A0A132NQM5</accession>
<gene>
    <name evidence="2" type="ORF">QR46_3573</name>
</gene>
<feature type="transmembrane region" description="Helical" evidence="1">
    <location>
        <begin position="123"/>
        <end position="142"/>
    </location>
</feature>
<evidence type="ECO:0000313" key="2">
    <source>
        <dbReference type="EMBL" id="KWX12433.1"/>
    </source>
</evidence>
<dbReference type="VEuPathDB" id="GiardiaDB:QR46_3573"/>
<organism evidence="2 3">
    <name type="scientific">Giardia duodenalis assemblage B</name>
    <dbReference type="NCBI Taxonomy" id="1394984"/>
    <lineage>
        <taxon>Eukaryota</taxon>
        <taxon>Metamonada</taxon>
        <taxon>Diplomonadida</taxon>
        <taxon>Hexamitidae</taxon>
        <taxon>Giardiinae</taxon>
        <taxon>Giardia</taxon>
    </lineage>
</organism>
<dbReference type="EMBL" id="JXTI01000117">
    <property type="protein sequence ID" value="KWX12433.1"/>
    <property type="molecule type" value="Genomic_DNA"/>
</dbReference>
<feature type="transmembrane region" description="Helical" evidence="1">
    <location>
        <begin position="62"/>
        <end position="84"/>
    </location>
</feature>
<feature type="transmembrane region" description="Helical" evidence="1">
    <location>
        <begin position="20"/>
        <end position="42"/>
    </location>
</feature>
<dbReference type="AlphaFoldDB" id="A0A132NQM5"/>
<dbReference type="OrthoDB" id="10257122at2759"/>
<name>A0A132NQM5_GIAIN</name>
<keyword evidence="1" id="KW-0812">Transmembrane</keyword>
<feature type="transmembrane region" description="Helical" evidence="1">
    <location>
        <begin position="233"/>
        <end position="254"/>
    </location>
</feature>
<comment type="caution">
    <text evidence="2">The sequence shown here is derived from an EMBL/GenBank/DDBJ whole genome shotgun (WGS) entry which is preliminary data.</text>
</comment>
<keyword evidence="1" id="KW-1133">Transmembrane helix</keyword>
<keyword evidence="1" id="KW-0472">Membrane</keyword>
<proteinExistence type="predicted"/>
<protein>
    <submittedName>
        <fullName evidence="2">6-phosphogluconate dehydrogenase</fullName>
    </submittedName>
</protein>